<sequence>MKPFHRTLPDTHPTTRLCTFLLGHPLKNSVQHRERLGFFLGLPLLAVDALSSIAYATEEILIALSLAGSHFLALSIPISGAIVVVLAALIASYRQTVQAYPEGGGAYIVARHNLVIPSALVAAASLLIDYVLTVAVSMTASIRAICSAFPYLLNFKVSLCLLGLWLLTWLNLRGIRESAYAVALPIGAFIILIICLCIDGLFQTGLALQKYSSSSFDVFLDLATIAVVLRAFAGGCTAMTGVEAIANAGSMLTKPSSTVARQILLALGLILGGTFLSITIISQNLGLSPLHTESLLSQLIRNLWGDGFLYQTIQLLTATVLFLAANTVFVGFPKLSAILAKDGWLPRQFSAIGDRLVFSKGILWLAILASILILLFRGNTHALIPLYAIGVFSAFTLSQWGMVKYWRQSLQDTSQPLWSSTGCKMALNAFGACLTGIALVVTFEAKFSEGAFLILIVVPLIVSLCYKVKKHYTEIENQLKVDISLEKNINNTFNHSKASTAIVPVSRVHKGTLEALRFSRQLTTDVKVIIVDIHQEDVTPTKQQLEALEWGLDIIVLNSPYRSIIQPIIEYVHLLDTLNGVSSILILPEFIPARWWHNLLHNRTAEAIVRILSWNERLCNQARIIINVPYYVDEDKN</sequence>
<reference evidence="6" key="1">
    <citation type="submission" date="2021-02" db="EMBL/GenBank/DDBJ databases">
        <title>Thiocyanate and organic carbon inputs drive convergent selection for specific autotrophic Afipia and Thiobacillus strains within complex microbiomes.</title>
        <authorList>
            <person name="Huddy R.J."/>
            <person name="Sachdeva R."/>
            <person name="Kadzinga F."/>
            <person name="Kantor R.S."/>
            <person name="Harrison S.T.L."/>
            <person name="Banfield J.F."/>
        </authorList>
    </citation>
    <scope>NUCLEOTIDE SEQUENCE</scope>
    <source>
        <strain evidence="6">SCN18_10_11_15_R4_P_38_20</strain>
    </source>
</reference>
<feature type="transmembrane region" description="Helical" evidence="5">
    <location>
        <begin position="222"/>
        <end position="242"/>
    </location>
</feature>
<keyword evidence="2 5" id="KW-0812">Transmembrane</keyword>
<feature type="transmembrane region" description="Helical" evidence="5">
    <location>
        <begin position="263"/>
        <end position="288"/>
    </location>
</feature>
<accession>A0A8J7PQ33</accession>
<dbReference type="Proteomes" id="UP000664414">
    <property type="component" value="Unassembled WGS sequence"/>
</dbReference>
<feature type="transmembrane region" description="Helical" evidence="5">
    <location>
        <begin position="382"/>
        <end position="406"/>
    </location>
</feature>
<keyword evidence="3 5" id="KW-1133">Transmembrane helix</keyword>
<protein>
    <submittedName>
        <fullName evidence="6">APC family permease</fullName>
    </submittedName>
</protein>
<evidence type="ECO:0000256" key="1">
    <source>
        <dbReference type="ARBA" id="ARBA00004141"/>
    </source>
</evidence>
<dbReference type="EMBL" id="JAFKGL010000011">
    <property type="protein sequence ID" value="MBN9412512.1"/>
    <property type="molecule type" value="Genomic_DNA"/>
</dbReference>
<dbReference type="GO" id="GO:0016020">
    <property type="term" value="C:membrane"/>
    <property type="evidence" value="ECO:0007669"/>
    <property type="project" value="UniProtKB-SubCell"/>
</dbReference>
<proteinExistence type="predicted"/>
<dbReference type="PANTHER" id="PTHR47704:SF1">
    <property type="entry name" value="POTASSIUM TRANSPORTER KIMA"/>
    <property type="match status" value="1"/>
</dbReference>
<feature type="transmembrane region" description="Helical" evidence="5">
    <location>
        <begin position="36"/>
        <end position="57"/>
    </location>
</feature>
<dbReference type="InterPro" id="IPR002293">
    <property type="entry name" value="AA/rel_permease1"/>
</dbReference>
<dbReference type="InterPro" id="IPR053153">
    <property type="entry name" value="APC_K+_Transporter"/>
</dbReference>
<feature type="transmembrane region" description="Helical" evidence="5">
    <location>
        <begin position="426"/>
        <end position="445"/>
    </location>
</feature>
<comment type="subcellular location">
    <subcellularLocation>
        <location evidence="1">Membrane</location>
        <topology evidence="1">Multi-pass membrane protein</topology>
    </subcellularLocation>
</comment>
<feature type="transmembrane region" description="Helical" evidence="5">
    <location>
        <begin position="148"/>
        <end position="167"/>
    </location>
</feature>
<comment type="caution">
    <text evidence="6">The sequence shown here is derived from an EMBL/GenBank/DDBJ whole genome shotgun (WGS) entry which is preliminary data.</text>
</comment>
<dbReference type="Pfam" id="PF13520">
    <property type="entry name" value="AA_permease_2"/>
    <property type="match status" value="1"/>
</dbReference>
<gene>
    <name evidence="6" type="ORF">J0H12_01100</name>
</gene>
<feature type="transmembrane region" description="Helical" evidence="5">
    <location>
        <begin position="69"/>
        <end position="93"/>
    </location>
</feature>
<evidence type="ECO:0000256" key="3">
    <source>
        <dbReference type="ARBA" id="ARBA00022989"/>
    </source>
</evidence>
<dbReference type="Gene3D" id="1.20.1740.10">
    <property type="entry name" value="Amino acid/polyamine transporter I"/>
    <property type="match status" value="1"/>
</dbReference>
<evidence type="ECO:0000256" key="4">
    <source>
        <dbReference type="ARBA" id="ARBA00023136"/>
    </source>
</evidence>
<organism evidence="6 7">
    <name type="scientific">Candidatus Paracaedimonas acanthamoebae</name>
    <dbReference type="NCBI Taxonomy" id="244581"/>
    <lineage>
        <taxon>Bacteria</taxon>
        <taxon>Pseudomonadati</taxon>
        <taxon>Pseudomonadota</taxon>
        <taxon>Alphaproteobacteria</taxon>
        <taxon>Holosporales</taxon>
        <taxon>Caedimonadaceae</taxon>
        <taxon>Candidatus Paracaedimonas</taxon>
    </lineage>
</organism>
<evidence type="ECO:0000256" key="5">
    <source>
        <dbReference type="SAM" id="Phobius"/>
    </source>
</evidence>
<feature type="transmembrane region" description="Helical" evidence="5">
    <location>
        <begin position="114"/>
        <end position="136"/>
    </location>
</feature>
<feature type="transmembrane region" description="Helical" evidence="5">
    <location>
        <begin position="451"/>
        <end position="468"/>
    </location>
</feature>
<feature type="transmembrane region" description="Helical" evidence="5">
    <location>
        <begin position="179"/>
        <end position="202"/>
    </location>
</feature>
<dbReference type="PANTHER" id="PTHR47704">
    <property type="entry name" value="POTASSIUM TRANSPORTER KIMA"/>
    <property type="match status" value="1"/>
</dbReference>
<name>A0A8J7PQ33_9PROT</name>
<dbReference type="GO" id="GO:0022857">
    <property type="term" value="F:transmembrane transporter activity"/>
    <property type="evidence" value="ECO:0007669"/>
    <property type="project" value="InterPro"/>
</dbReference>
<feature type="transmembrane region" description="Helical" evidence="5">
    <location>
        <begin position="308"/>
        <end position="335"/>
    </location>
</feature>
<feature type="transmembrane region" description="Helical" evidence="5">
    <location>
        <begin position="356"/>
        <end position="376"/>
    </location>
</feature>
<evidence type="ECO:0000313" key="6">
    <source>
        <dbReference type="EMBL" id="MBN9412512.1"/>
    </source>
</evidence>
<keyword evidence="4 5" id="KW-0472">Membrane</keyword>
<evidence type="ECO:0000313" key="7">
    <source>
        <dbReference type="Proteomes" id="UP000664414"/>
    </source>
</evidence>
<dbReference type="AlphaFoldDB" id="A0A8J7PQ33"/>
<evidence type="ECO:0000256" key="2">
    <source>
        <dbReference type="ARBA" id="ARBA00022692"/>
    </source>
</evidence>